<reference evidence="3 4" key="1">
    <citation type="submission" date="2009-01" db="EMBL/GenBank/DDBJ databases">
        <authorList>
            <person name="Qin X."/>
            <person name="Bachman B."/>
            <person name="Battles P."/>
            <person name="Bell A."/>
            <person name="Bess C."/>
            <person name="Bickham C."/>
            <person name="Chaboub L."/>
            <person name="Chen D."/>
            <person name="Coyle M."/>
            <person name="Deiros D.R."/>
            <person name="Dinh H."/>
            <person name="Forbes L."/>
            <person name="Fowler G."/>
            <person name="Francisco L."/>
            <person name="Fu Q."/>
            <person name="Gubbala S."/>
            <person name="Hale W."/>
            <person name="Han Y."/>
            <person name="Hemphill L."/>
            <person name="Highlander S.K."/>
            <person name="Hirani K."/>
            <person name="Hogues M."/>
            <person name="Jackson L."/>
            <person name="Jakkamsetti A."/>
            <person name="Javaid M."/>
            <person name="Jiang H."/>
            <person name="Korchina V."/>
            <person name="Kovar C."/>
            <person name="Lara F."/>
            <person name="Lee S."/>
            <person name="Mata R."/>
            <person name="Mathew T."/>
            <person name="Moen C."/>
            <person name="Morales K."/>
            <person name="Munidasa M."/>
            <person name="Nazareth L."/>
            <person name="Ngo R."/>
            <person name="Nguyen L."/>
            <person name="Okwuonu G."/>
            <person name="Ongeri F."/>
            <person name="Patil S."/>
            <person name="Petrosino J."/>
            <person name="Pham C."/>
            <person name="Pham P."/>
            <person name="Pu L.-L."/>
            <person name="Puazo M."/>
            <person name="Raj R."/>
            <person name="Reid J."/>
            <person name="Rouhana J."/>
            <person name="Saada N."/>
            <person name="Shang Y."/>
            <person name="Simmons D."/>
            <person name="Thornton R."/>
            <person name="Warren J."/>
            <person name="Weissenberger G."/>
            <person name="Zhang J."/>
            <person name="Zhang L."/>
            <person name="Zhou C."/>
            <person name="Zhu D."/>
            <person name="Muzny D."/>
            <person name="Worley K."/>
            <person name="Gibbs R."/>
        </authorList>
    </citation>
    <scope>NUCLEOTIDE SEQUENCE [LARGE SCALE GENOMIC DNA]</scope>
    <source>
        <strain evidence="3 4">ATCC 49540</strain>
    </source>
</reference>
<sequence length="97" mass="11403">LKQLKVAMMRNTLANKNQESPVIRFNNFNDNWVQVTFKHLLNYERPDKYMVKNTDYLKQGIPVLTANKSFVLGYTNEHNIYDKGSAIIFDDFTLDNK</sequence>
<organism evidence="3 4">
    <name type="scientific">Limosilactobacillus vaginalis DSM 5837 = ATCC 49540</name>
    <dbReference type="NCBI Taxonomy" id="1423814"/>
    <lineage>
        <taxon>Bacteria</taxon>
        <taxon>Bacillati</taxon>
        <taxon>Bacillota</taxon>
        <taxon>Bacilli</taxon>
        <taxon>Lactobacillales</taxon>
        <taxon>Lactobacillaceae</taxon>
        <taxon>Limosilactobacillus</taxon>
    </lineage>
</organism>
<dbReference type="GO" id="GO:0003677">
    <property type="term" value="F:DNA binding"/>
    <property type="evidence" value="ECO:0007669"/>
    <property type="project" value="UniProtKB-KW"/>
</dbReference>
<dbReference type="eggNOG" id="COG0732">
    <property type="taxonomic scope" value="Bacteria"/>
</dbReference>
<dbReference type="EMBL" id="ACGV01000198">
    <property type="protein sequence ID" value="EEJ39689.1"/>
    <property type="molecule type" value="Genomic_DNA"/>
</dbReference>
<dbReference type="InterPro" id="IPR044946">
    <property type="entry name" value="Restrct_endonuc_typeI_TRD_sf"/>
</dbReference>
<comment type="caution">
    <text evidence="3">The sequence shown here is derived from an EMBL/GenBank/DDBJ whole genome shotgun (WGS) entry which is preliminary data.</text>
</comment>
<accession>C2EWM8</accession>
<feature type="non-terminal residue" evidence="3">
    <location>
        <position position="97"/>
    </location>
</feature>
<keyword evidence="2" id="KW-0238">DNA-binding</keyword>
<dbReference type="GO" id="GO:0009307">
    <property type="term" value="P:DNA restriction-modification system"/>
    <property type="evidence" value="ECO:0007669"/>
    <property type="project" value="UniProtKB-KW"/>
</dbReference>
<keyword evidence="1" id="KW-0680">Restriction system</keyword>
<proteinExistence type="predicted"/>
<dbReference type="SUPFAM" id="SSF116734">
    <property type="entry name" value="DNA methylase specificity domain"/>
    <property type="match status" value="1"/>
</dbReference>
<name>C2EWM8_9LACO</name>
<protein>
    <submittedName>
        <fullName evidence="3">Uncharacterized protein</fullName>
    </submittedName>
</protein>
<dbReference type="Gene3D" id="3.90.220.20">
    <property type="entry name" value="DNA methylase specificity domains"/>
    <property type="match status" value="1"/>
</dbReference>
<evidence type="ECO:0000256" key="2">
    <source>
        <dbReference type="ARBA" id="ARBA00023125"/>
    </source>
</evidence>
<gene>
    <name evidence="3" type="ORF">HMPREF0549_1864</name>
</gene>
<dbReference type="STRING" id="1423814.HMPREF0549_1864"/>
<feature type="non-terminal residue" evidence="3">
    <location>
        <position position="1"/>
    </location>
</feature>
<dbReference type="HOGENOM" id="CLU_2338448_0_0_9"/>
<dbReference type="AlphaFoldDB" id="C2EWM8"/>
<dbReference type="Proteomes" id="UP000004483">
    <property type="component" value="Unassembled WGS sequence"/>
</dbReference>
<evidence type="ECO:0000313" key="3">
    <source>
        <dbReference type="EMBL" id="EEJ39689.1"/>
    </source>
</evidence>
<evidence type="ECO:0000313" key="4">
    <source>
        <dbReference type="Proteomes" id="UP000004483"/>
    </source>
</evidence>
<evidence type="ECO:0000256" key="1">
    <source>
        <dbReference type="ARBA" id="ARBA00022747"/>
    </source>
</evidence>